<dbReference type="RefSeq" id="WP_073315570.1">
    <property type="nucleotide sequence ID" value="NZ_FQYP01000003.1"/>
</dbReference>
<protein>
    <submittedName>
        <fullName evidence="1">Uncharacterized protein</fullName>
    </submittedName>
</protein>
<dbReference type="AlphaFoldDB" id="A0A1M6E4W8"/>
<sequence length="153" mass="17691">MKYSQKQVLVISVFVITLILSPVVENWAGKPKDNFPLSYYPMFSKKRKATYGVYYLIGYDQEQNRHIIPYQFAGTGGFNQVRRQIKKAAKSENAVSFTQKIAQKIAAKKQAPYSQLERIELVKGYYHLENYFSKLDTLPVHERTIACSKIKKS</sequence>
<organism evidence="1 2">
    <name type="scientific">Aquimarina spongiae</name>
    <dbReference type="NCBI Taxonomy" id="570521"/>
    <lineage>
        <taxon>Bacteria</taxon>
        <taxon>Pseudomonadati</taxon>
        <taxon>Bacteroidota</taxon>
        <taxon>Flavobacteriia</taxon>
        <taxon>Flavobacteriales</taxon>
        <taxon>Flavobacteriaceae</taxon>
        <taxon>Aquimarina</taxon>
    </lineage>
</organism>
<gene>
    <name evidence="1" type="ORF">SAMN04488508_103218</name>
</gene>
<accession>A0A1M6E4W8</accession>
<dbReference type="STRING" id="570521.SAMN04488508_103218"/>
<name>A0A1M6E4W8_9FLAO</name>
<reference evidence="2" key="1">
    <citation type="submission" date="2016-11" db="EMBL/GenBank/DDBJ databases">
        <authorList>
            <person name="Varghese N."/>
            <person name="Submissions S."/>
        </authorList>
    </citation>
    <scope>NUCLEOTIDE SEQUENCE [LARGE SCALE GENOMIC DNA]</scope>
    <source>
        <strain evidence="2">DSM 22623</strain>
    </source>
</reference>
<evidence type="ECO:0000313" key="1">
    <source>
        <dbReference type="EMBL" id="SHI80546.1"/>
    </source>
</evidence>
<keyword evidence="2" id="KW-1185">Reference proteome</keyword>
<dbReference type="OrthoDB" id="5119036at2"/>
<proteinExistence type="predicted"/>
<dbReference type="EMBL" id="FQYP01000003">
    <property type="protein sequence ID" value="SHI80546.1"/>
    <property type="molecule type" value="Genomic_DNA"/>
</dbReference>
<dbReference type="Proteomes" id="UP000184432">
    <property type="component" value="Unassembled WGS sequence"/>
</dbReference>
<evidence type="ECO:0000313" key="2">
    <source>
        <dbReference type="Proteomes" id="UP000184432"/>
    </source>
</evidence>